<dbReference type="EC" id="5.6.2.1" evidence="3"/>
<reference evidence="10" key="1">
    <citation type="submission" date="2016-10" db="EMBL/GenBank/DDBJ databases">
        <authorList>
            <person name="Varghese N."/>
        </authorList>
    </citation>
    <scope>NUCLEOTIDE SEQUENCE [LARGE SCALE GENOMIC DNA]</scope>
    <source>
        <strain evidence="10">Nsp8</strain>
    </source>
</reference>
<keyword evidence="6 9" id="KW-0413">Isomerase</keyword>
<sequence>MASLPDNGMPDEPGVEDLAAQAAAAGLVYVSDSEPGIRRLRWGRGFRYVGPDKKAVTDQAELERFARLAIPPAYTDVWICRHPQGHLQATGLDARKRKQYRYHPDWRMVRDCIKFARMAEFGDALPRLRQRLEHDLRKRGLPQEKVVAAIVNLLDATQVRIGNLSYARENHSFGLTTLRKRHLSISNERRALLKFKGKSGVEHEVVIEDRRITKIIRDCQQLKGPHLFQYVDEHGKRRPIGAEQVNNYLHEIMGAEFTAKDFRTWGATLRAFELMLDTPVPELPTKRALRACIVSATKKVADELRNTPAVCRKSYINPLVFSAWQKGVLHQCTQERVEGVRETLECMMLAFLREEKTTAESTWHPQAIENALSSDTP</sequence>
<evidence type="ECO:0000256" key="6">
    <source>
        <dbReference type="ARBA" id="ARBA00023235"/>
    </source>
</evidence>
<dbReference type="Gene3D" id="1.10.132.120">
    <property type="match status" value="1"/>
</dbReference>
<dbReference type="Pfam" id="PF21338">
    <property type="entry name" value="Top1B_N_bact"/>
    <property type="match status" value="1"/>
</dbReference>
<dbReference type="InterPro" id="IPR049331">
    <property type="entry name" value="Top1B_N_bact"/>
</dbReference>
<dbReference type="GO" id="GO:0003677">
    <property type="term" value="F:DNA binding"/>
    <property type="evidence" value="ECO:0007669"/>
    <property type="project" value="UniProtKB-KW"/>
</dbReference>
<evidence type="ECO:0000256" key="5">
    <source>
        <dbReference type="ARBA" id="ARBA00023125"/>
    </source>
</evidence>
<dbReference type="InterPro" id="IPR014711">
    <property type="entry name" value="TopoI_cat_a-hlx-sub_euk"/>
</dbReference>
<dbReference type="Pfam" id="PF01028">
    <property type="entry name" value="Topoisom_I"/>
    <property type="match status" value="1"/>
</dbReference>
<accession>A0A1I4XCT3</accession>
<keyword evidence="10" id="KW-1185">Reference proteome</keyword>
<dbReference type="EMBL" id="FOVJ01000001">
    <property type="protein sequence ID" value="SFN23100.1"/>
    <property type="molecule type" value="Genomic_DNA"/>
</dbReference>
<organism evidence="9 10">
    <name type="scientific">Nitrosospira briensis</name>
    <dbReference type="NCBI Taxonomy" id="35799"/>
    <lineage>
        <taxon>Bacteria</taxon>
        <taxon>Pseudomonadati</taxon>
        <taxon>Pseudomonadota</taxon>
        <taxon>Betaproteobacteria</taxon>
        <taxon>Nitrosomonadales</taxon>
        <taxon>Nitrosomonadaceae</taxon>
        <taxon>Nitrosospira</taxon>
    </lineage>
</organism>
<dbReference type="InterPro" id="IPR035447">
    <property type="entry name" value="DNA_topo_I_N_sf"/>
</dbReference>
<dbReference type="PROSITE" id="PS52038">
    <property type="entry name" value="TOPO_IB_2"/>
    <property type="match status" value="1"/>
</dbReference>
<dbReference type="RefSeq" id="WP_074793424.1">
    <property type="nucleotide sequence ID" value="NZ_FOVJ01000001.1"/>
</dbReference>
<dbReference type="SUPFAM" id="SSF55869">
    <property type="entry name" value="DNA topoisomerase I domain"/>
    <property type="match status" value="1"/>
</dbReference>
<dbReference type="InterPro" id="IPR011010">
    <property type="entry name" value="DNA_brk_join_enz"/>
</dbReference>
<dbReference type="GO" id="GO:0003917">
    <property type="term" value="F:DNA topoisomerase type I (single strand cut, ATP-independent) activity"/>
    <property type="evidence" value="ECO:0007669"/>
    <property type="project" value="UniProtKB-EC"/>
</dbReference>
<evidence type="ECO:0000256" key="1">
    <source>
        <dbReference type="ARBA" id="ARBA00000213"/>
    </source>
</evidence>
<evidence type="ECO:0000256" key="2">
    <source>
        <dbReference type="ARBA" id="ARBA00006645"/>
    </source>
</evidence>
<keyword evidence="4" id="KW-0799">Topoisomerase</keyword>
<evidence type="ECO:0000256" key="4">
    <source>
        <dbReference type="ARBA" id="ARBA00023029"/>
    </source>
</evidence>
<name>A0A1I4XCT3_9PROT</name>
<keyword evidence="5" id="KW-0238">DNA-binding</keyword>
<dbReference type="PRINTS" id="PR00416">
    <property type="entry name" value="EUTPISMRASEI"/>
</dbReference>
<dbReference type="Gene3D" id="3.90.15.10">
    <property type="entry name" value="Topoisomerase I, Chain A, domain 3"/>
    <property type="match status" value="1"/>
</dbReference>
<evidence type="ECO:0000313" key="9">
    <source>
        <dbReference type="EMBL" id="SFN23100.1"/>
    </source>
</evidence>
<comment type="similarity">
    <text evidence="2">Belongs to the type IB topoisomerase family.</text>
</comment>
<dbReference type="InterPro" id="IPR001631">
    <property type="entry name" value="TopoI"/>
</dbReference>
<dbReference type="Gene3D" id="3.30.66.10">
    <property type="entry name" value="DNA topoisomerase I domain"/>
    <property type="match status" value="1"/>
</dbReference>
<gene>
    <name evidence="9" type="ORF">SAMN05216386_0020</name>
</gene>
<feature type="domain" description="DNA topoisomerase I catalytic core eukaryotic-type" evidence="7">
    <location>
        <begin position="106"/>
        <end position="314"/>
    </location>
</feature>
<comment type="catalytic activity">
    <reaction evidence="1">
        <text>ATP-independent breakage of single-stranded DNA, followed by passage and rejoining.</text>
        <dbReference type="EC" id="5.6.2.1"/>
    </reaction>
</comment>
<evidence type="ECO:0000259" key="8">
    <source>
        <dbReference type="Pfam" id="PF21338"/>
    </source>
</evidence>
<evidence type="ECO:0000259" key="7">
    <source>
        <dbReference type="Pfam" id="PF01028"/>
    </source>
</evidence>
<feature type="domain" description="DNA topoisomerase IB N-terminal" evidence="8">
    <location>
        <begin position="45"/>
        <end position="93"/>
    </location>
</feature>
<protein>
    <recommendedName>
        <fullName evidence="3">DNA topoisomerase</fullName>
        <ecNumber evidence="3">5.6.2.1</ecNumber>
    </recommendedName>
</protein>
<dbReference type="InterPro" id="IPR013500">
    <property type="entry name" value="TopoI_cat_euk"/>
</dbReference>
<evidence type="ECO:0000256" key="3">
    <source>
        <dbReference type="ARBA" id="ARBA00012891"/>
    </source>
</evidence>
<proteinExistence type="inferred from homology"/>
<dbReference type="SUPFAM" id="SSF56349">
    <property type="entry name" value="DNA breaking-rejoining enzymes"/>
    <property type="match status" value="1"/>
</dbReference>
<dbReference type="Proteomes" id="UP000183107">
    <property type="component" value="Unassembled WGS sequence"/>
</dbReference>
<dbReference type="OrthoDB" id="9778962at2"/>
<dbReference type="GO" id="GO:0006265">
    <property type="term" value="P:DNA topological change"/>
    <property type="evidence" value="ECO:0007669"/>
    <property type="project" value="InterPro"/>
</dbReference>
<dbReference type="AlphaFoldDB" id="A0A1I4XCT3"/>
<evidence type="ECO:0000313" key="10">
    <source>
        <dbReference type="Proteomes" id="UP000183107"/>
    </source>
</evidence>